<accession>A0AAV9K454</accession>
<dbReference type="Proteomes" id="UP001311915">
    <property type="component" value="Unassembled WGS sequence"/>
</dbReference>
<gene>
    <name evidence="1" type="ORF">R3W88_029041</name>
</gene>
<name>A0AAV9K454_9SOLN</name>
<protein>
    <submittedName>
        <fullName evidence="1">Uncharacterized protein</fullName>
    </submittedName>
</protein>
<comment type="caution">
    <text evidence="1">The sequence shown here is derived from an EMBL/GenBank/DDBJ whole genome shotgun (WGS) entry which is preliminary data.</text>
</comment>
<organism evidence="1 2">
    <name type="scientific">Solanum pinnatisectum</name>
    <name type="common">tansyleaf nightshade</name>
    <dbReference type="NCBI Taxonomy" id="50273"/>
    <lineage>
        <taxon>Eukaryota</taxon>
        <taxon>Viridiplantae</taxon>
        <taxon>Streptophyta</taxon>
        <taxon>Embryophyta</taxon>
        <taxon>Tracheophyta</taxon>
        <taxon>Spermatophyta</taxon>
        <taxon>Magnoliopsida</taxon>
        <taxon>eudicotyledons</taxon>
        <taxon>Gunneridae</taxon>
        <taxon>Pentapetalae</taxon>
        <taxon>asterids</taxon>
        <taxon>lamiids</taxon>
        <taxon>Solanales</taxon>
        <taxon>Solanaceae</taxon>
        <taxon>Solanoideae</taxon>
        <taxon>Solaneae</taxon>
        <taxon>Solanum</taxon>
    </lineage>
</organism>
<keyword evidence="2" id="KW-1185">Reference proteome</keyword>
<dbReference type="EMBL" id="JAWPEI010000012">
    <property type="protein sequence ID" value="KAK4708116.1"/>
    <property type="molecule type" value="Genomic_DNA"/>
</dbReference>
<evidence type="ECO:0000313" key="1">
    <source>
        <dbReference type="EMBL" id="KAK4708116.1"/>
    </source>
</evidence>
<proteinExistence type="predicted"/>
<dbReference type="AlphaFoldDB" id="A0AAV9K454"/>
<reference evidence="1 2" key="1">
    <citation type="submission" date="2023-10" db="EMBL/GenBank/DDBJ databases">
        <title>Genome-Wide Identification Analysis in wild type Solanum Pinnatisectum Reveals Some Genes Defensing Phytophthora Infestans.</title>
        <authorList>
            <person name="Sun C."/>
        </authorList>
    </citation>
    <scope>NUCLEOTIDE SEQUENCE [LARGE SCALE GENOMIC DNA]</scope>
    <source>
        <strain evidence="1">LQN</strain>
        <tissue evidence="1">Leaf</tissue>
    </source>
</reference>
<sequence>MAIKVFTQLSGCLGIAPPDMEGRNVGLESFAGKKLFDKFQRLLLTKPARFFLSFNQTLFLQCFFSSIRTNRRKNC</sequence>
<evidence type="ECO:0000313" key="2">
    <source>
        <dbReference type="Proteomes" id="UP001311915"/>
    </source>
</evidence>